<dbReference type="PANTHER" id="PTHR43065:SF10">
    <property type="entry name" value="PEROXIDE STRESS-ACTIVATED HISTIDINE KINASE MAK3"/>
    <property type="match status" value="1"/>
</dbReference>
<dbReference type="EC" id="2.7.13.3" evidence="2"/>
<dbReference type="EMBL" id="CP027668">
    <property type="protein sequence ID" value="AVO44198.1"/>
    <property type="molecule type" value="Genomic_DNA"/>
</dbReference>
<evidence type="ECO:0000256" key="4">
    <source>
        <dbReference type="ARBA" id="ARBA00022679"/>
    </source>
</evidence>
<proteinExistence type="predicted"/>
<dbReference type="InterPro" id="IPR003594">
    <property type="entry name" value="HATPase_dom"/>
</dbReference>
<organism evidence="11 12">
    <name type="scientific">Phreatobacter cathodiphilus</name>
    <dbReference type="NCBI Taxonomy" id="1868589"/>
    <lineage>
        <taxon>Bacteria</taxon>
        <taxon>Pseudomonadati</taxon>
        <taxon>Pseudomonadota</taxon>
        <taxon>Alphaproteobacteria</taxon>
        <taxon>Hyphomicrobiales</taxon>
        <taxon>Phreatobacteraceae</taxon>
        <taxon>Phreatobacter</taxon>
    </lineage>
</organism>
<keyword evidence="4" id="KW-0808">Transferase</keyword>
<evidence type="ECO:0000259" key="9">
    <source>
        <dbReference type="PROSITE" id="PS50109"/>
    </source>
</evidence>
<dbReference type="Gene3D" id="1.10.287.130">
    <property type="match status" value="1"/>
</dbReference>
<dbReference type="Gene3D" id="3.30.450.20">
    <property type="entry name" value="PAS domain"/>
    <property type="match status" value="1"/>
</dbReference>
<dbReference type="CDD" id="cd00130">
    <property type="entry name" value="PAS"/>
    <property type="match status" value="1"/>
</dbReference>
<evidence type="ECO:0000256" key="5">
    <source>
        <dbReference type="ARBA" id="ARBA00022741"/>
    </source>
</evidence>
<dbReference type="GO" id="GO:0005524">
    <property type="term" value="F:ATP binding"/>
    <property type="evidence" value="ECO:0007669"/>
    <property type="project" value="UniProtKB-KW"/>
</dbReference>
<dbReference type="CDD" id="cd00082">
    <property type="entry name" value="HisKA"/>
    <property type="match status" value="1"/>
</dbReference>
<dbReference type="InterPro" id="IPR036097">
    <property type="entry name" value="HisK_dim/P_sf"/>
</dbReference>
<dbReference type="SMART" id="SM00387">
    <property type="entry name" value="HATPase_c"/>
    <property type="match status" value="1"/>
</dbReference>
<dbReference type="PRINTS" id="PR00344">
    <property type="entry name" value="BCTRLSENSOR"/>
</dbReference>
<gene>
    <name evidence="11" type="ORF">C6569_03455</name>
</gene>
<evidence type="ECO:0000259" key="10">
    <source>
        <dbReference type="PROSITE" id="PS50112"/>
    </source>
</evidence>
<dbReference type="KEGG" id="phr:C6569_03455"/>
<dbReference type="PROSITE" id="PS50109">
    <property type="entry name" value="HIS_KIN"/>
    <property type="match status" value="1"/>
</dbReference>
<evidence type="ECO:0000256" key="1">
    <source>
        <dbReference type="ARBA" id="ARBA00000085"/>
    </source>
</evidence>
<dbReference type="InterPro" id="IPR003661">
    <property type="entry name" value="HisK_dim/P_dom"/>
</dbReference>
<keyword evidence="12" id="KW-1185">Reference proteome</keyword>
<name>A0A2S0N7S2_9HYPH</name>
<keyword evidence="3" id="KW-0597">Phosphoprotein</keyword>
<dbReference type="InterPro" id="IPR005467">
    <property type="entry name" value="His_kinase_dom"/>
</dbReference>
<keyword evidence="6 11" id="KW-0418">Kinase</keyword>
<dbReference type="Gene3D" id="3.30.565.10">
    <property type="entry name" value="Histidine kinase-like ATPase, C-terminal domain"/>
    <property type="match status" value="1"/>
</dbReference>
<dbReference type="InterPro" id="IPR000014">
    <property type="entry name" value="PAS"/>
</dbReference>
<evidence type="ECO:0000313" key="11">
    <source>
        <dbReference type="EMBL" id="AVO44198.1"/>
    </source>
</evidence>
<dbReference type="PROSITE" id="PS50112">
    <property type="entry name" value="PAS"/>
    <property type="match status" value="1"/>
</dbReference>
<protein>
    <recommendedName>
        <fullName evidence="2">histidine kinase</fullName>
        <ecNumber evidence="2">2.7.13.3</ecNumber>
    </recommendedName>
</protein>
<dbReference type="InterPro" id="IPR004358">
    <property type="entry name" value="Sig_transdc_His_kin-like_C"/>
</dbReference>
<dbReference type="OrthoDB" id="9789238at2"/>
<keyword evidence="7" id="KW-0067">ATP-binding</keyword>
<feature type="domain" description="PAS" evidence="10">
    <location>
        <begin position="5"/>
        <end position="49"/>
    </location>
</feature>
<reference evidence="11 12" key="1">
    <citation type="submission" date="2018-03" db="EMBL/GenBank/DDBJ databases">
        <title>Genome sequencing of Phreatobacter sp.</title>
        <authorList>
            <person name="Kim S.-J."/>
            <person name="Heo J."/>
            <person name="Kwon S.-W."/>
        </authorList>
    </citation>
    <scope>NUCLEOTIDE SEQUENCE [LARGE SCALE GENOMIC DNA]</scope>
    <source>
        <strain evidence="11 12">S-12</strain>
    </source>
</reference>
<feature type="domain" description="Histidine kinase" evidence="9">
    <location>
        <begin position="129"/>
        <end position="338"/>
    </location>
</feature>
<keyword evidence="5" id="KW-0547">Nucleotide-binding</keyword>
<evidence type="ECO:0000256" key="6">
    <source>
        <dbReference type="ARBA" id="ARBA00022777"/>
    </source>
</evidence>
<sequence>MPHANDALLSKVIDMAGDALVVLDGQGLITAFGRACAPLLGWTAAETLGLPFATLFASQSVDAGALKTWGGAREIVGRHRDGTPVALRVDVATVEAASGRQFVAVLQPRPAADEAHAERLALVAAMGPALAHELSQPLTAAALYLRAAEGLIGGDDRAAAFVGKARHEAERAGKIIRALRRFAENRPPETTAVDFDATVDEALDLALVGRSPPPDIRRSRAPGGLAVIADPVQLQQVVVNLVRNGLDAVAEQSTARLWITTDCEGGTVRLSVRDSGPGIAEADMARLFAPFRSAKAGGLGLGLAISRTIAERHGGSISIEPGGDGRGATVSLVLPLAGPAEHHVVQRSS</sequence>
<dbReference type="PANTHER" id="PTHR43065">
    <property type="entry name" value="SENSOR HISTIDINE KINASE"/>
    <property type="match status" value="1"/>
</dbReference>
<dbReference type="RefSeq" id="WP_106747528.1">
    <property type="nucleotide sequence ID" value="NZ_CP027668.1"/>
</dbReference>
<evidence type="ECO:0000256" key="8">
    <source>
        <dbReference type="ARBA" id="ARBA00023012"/>
    </source>
</evidence>
<dbReference type="InterPro" id="IPR036890">
    <property type="entry name" value="HATPase_C_sf"/>
</dbReference>
<dbReference type="Proteomes" id="UP000237889">
    <property type="component" value="Chromosome"/>
</dbReference>
<dbReference type="SUPFAM" id="SSF47384">
    <property type="entry name" value="Homodimeric domain of signal transducing histidine kinase"/>
    <property type="match status" value="1"/>
</dbReference>
<accession>A0A2S0N7S2</accession>
<dbReference type="SMART" id="SM00388">
    <property type="entry name" value="HisKA"/>
    <property type="match status" value="1"/>
</dbReference>
<dbReference type="SUPFAM" id="SSF55785">
    <property type="entry name" value="PYP-like sensor domain (PAS domain)"/>
    <property type="match status" value="1"/>
</dbReference>
<evidence type="ECO:0000256" key="7">
    <source>
        <dbReference type="ARBA" id="ARBA00022840"/>
    </source>
</evidence>
<dbReference type="SUPFAM" id="SSF55874">
    <property type="entry name" value="ATPase domain of HSP90 chaperone/DNA topoisomerase II/histidine kinase"/>
    <property type="match status" value="1"/>
</dbReference>
<dbReference type="InterPro" id="IPR035965">
    <property type="entry name" value="PAS-like_dom_sf"/>
</dbReference>
<dbReference type="GO" id="GO:0000155">
    <property type="term" value="F:phosphorelay sensor kinase activity"/>
    <property type="evidence" value="ECO:0007669"/>
    <property type="project" value="InterPro"/>
</dbReference>
<comment type="catalytic activity">
    <reaction evidence="1">
        <text>ATP + protein L-histidine = ADP + protein N-phospho-L-histidine.</text>
        <dbReference type="EC" id="2.7.13.3"/>
    </reaction>
</comment>
<evidence type="ECO:0000256" key="3">
    <source>
        <dbReference type="ARBA" id="ARBA00022553"/>
    </source>
</evidence>
<evidence type="ECO:0000313" key="12">
    <source>
        <dbReference type="Proteomes" id="UP000237889"/>
    </source>
</evidence>
<evidence type="ECO:0000256" key="2">
    <source>
        <dbReference type="ARBA" id="ARBA00012438"/>
    </source>
</evidence>
<dbReference type="AlphaFoldDB" id="A0A2S0N7S2"/>
<dbReference type="Pfam" id="PF02518">
    <property type="entry name" value="HATPase_c"/>
    <property type="match status" value="1"/>
</dbReference>
<keyword evidence="8" id="KW-0902">Two-component regulatory system</keyword>